<evidence type="ECO:0000256" key="3">
    <source>
        <dbReference type="ARBA" id="ARBA00023239"/>
    </source>
</evidence>
<dbReference type="EMBL" id="SJPT01000005">
    <property type="protein sequence ID" value="TWU22041.1"/>
    <property type="molecule type" value="Genomic_DNA"/>
</dbReference>
<dbReference type="GO" id="GO:0009097">
    <property type="term" value="P:isoleucine biosynthetic process"/>
    <property type="evidence" value="ECO:0007669"/>
    <property type="project" value="TreeGrafter"/>
</dbReference>
<accession>A0A5C6CF40</accession>
<keyword evidence="6" id="KW-1185">Reference proteome</keyword>
<dbReference type="RefSeq" id="WP_146595291.1">
    <property type="nucleotide sequence ID" value="NZ_SJPT01000005.1"/>
</dbReference>
<dbReference type="SUPFAM" id="SSF53686">
    <property type="entry name" value="Tryptophan synthase beta subunit-like PLP-dependent enzymes"/>
    <property type="match status" value="1"/>
</dbReference>
<dbReference type="PANTHER" id="PTHR48078">
    <property type="entry name" value="THREONINE DEHYDRATASE, MITOCHONDRIAL-RELATED"/>
    <property type="match status" value="1"/>
</dbReference>
<gene>
    <name evidence="5" type="primary">tdcB_1</name>
    <name evidence="5" type="ORF">Pla52o_30890</name>
</gene>
<dbReference type="Gene3D" id="3.40.50.1100">
    <property type="match status" value="2"/>
</dbReference>
<evidence type="ECO:0000256" key="2">
    <source>
        <dbReference type="ARBA" id="ARBA00022898"/>
    </source>
</evidence>
<comment type="cofactor">
    <cofactor evidence="1">
        <name>pyridoxal 5'-phosphate</name>
        <dbReference type="ChEBI" id="CHEBI:597326"/>
    </cofactor>
</comment>
<evidence type="ECO:0000256" key="1">
    <source>
        <dbReference type="ARBA" id="ARBA00001933"/>
    </source>
</evidence>
<name>A0A5C6CF40_9BACT</name>
<dbReference type="GO" id="GO:0003941">
    <property type="term" value="F:L-serine ammonia-lyase activity"/>
    <property type="evidence" value="ECO:0007669"/>
    <property type="project" value="TreeGrafter"/>
</dbReference>
<sequence length="325" mass="34931">MRLPLRYEDVLEAAERIKPFLPETPLRNYPALDQALGCTVLIKHENHQPTGAFKIRNALSAMTRLDVDQRRAGVVAATRGNHGLGLAYAGHLLRIPVTICVPLNNSPTKNEAIQSWGAEIIRVGDDFSEAIDFSIEYADQHRCTLIHSTNNVDVLAGAATITLEALAQSQRLNQPIGSIYLAVGGGSQAVGALTVLKAHQLPIPVYGVQAAQAPTLYDSFHAGKPLKSGLSETIADGIATNCTFDWTFDTLNEGLEDMYKVSEAEIADAVRLLVSKTHNLVEGAAAVGLAGLRQTPAGCRPNAVMIVLTGGNIDWQVLRKIVNID</sequence>
<dbReference type="AlphaFoldDB" id="A0A5C6CF40"/>
<dbReference type="CDD" id="cd01562">
    <property type="entry name" value="Thr-dehyd"/>
    <property type="match status" value="1"/>
</dbReference>
<dbReference type="GO" id="GO:0004794">
    <property type="term" value="F:threonine deaminase activity"/>
    <property type="evidence" value="ECO:0007669"/>
    <property type="project" value="UniProtKB-EC"/>
</dbReference>
<dbReference type="GO" id="GO:0006567">
    <property type="term" value="P:L-threonine catabolic process"/>
    <property type="evidence" value="ECO:0007669"/>
    <property type="project" value="TreeGrafter"/>
</dbReference>
<organism evidence="5 6">
    <name type="scientific">Novipirellula galeiformis</name>
    <dbReference type="NCBI Taxonomy" id="2528004"/>
    <lineage>
        <taxon>Bacteria</taxon>
        <taxon>Pseudomonadati</taxon>
        <taxon>Planctomycetota</taxon>
        <taxon>Planctomycetia</taxon>
        <taxon>Pirellulales</taxon>
        <taxon>Pirellulaceae</taxon>
        <taxon>Novipirellula</taxon>
    </lineage>
</organism>
<evidence type="ECO:0000313" key="6">
    <source>
        <dbReference type="Proteomes" id="UP000316304"/>
    </source>
</evidence>
<feature type="domain" description="Tryptophan synthase beta chain-like PALP" evidence="4">
    <location>
        <begin position="21"/>
        <end position="310"/>
    </location>
</feature>
<dbReference type="Pfam" id="PF00291">
    <property type="entry name" value="PALP"/>
    <property type="match status" value="1"/>
</dbReference>
<dbReference type="InterPro" id="IPR036052">
    <property type="entry name" value="TrpB-like_PALP_sf"/>
</dbReference>
<dbReference type="GO" id="GO:0006565">
    <property type="term" value="P:L-serine catabolic process"/>
    <property type="evidence" value="ECO:0007669"/>
    <property type="project" value="TreeGrafter"/>
</dbReference>
<dbReference type="PANTHER" id="PTHR48078:SF7">
    <property type="entry name" value="BLL6502 PROTEIN"/>
    <property type="match status" value="1"/>
</dbReference>
<keyword evidence="2" id="KW-0663">Pyridoxal phosphate</keyword>
<dbReference type="InterPro" id="IPR050147">
    <property type="entry name" value="Ser/Thr_Dehydratase"/>
</dbReference>
<dbReference type="OrthoDB" id="9811476at2"/>
<dbReference type="Proteomes" id="UP000316304">
    <property type="component" value="Unassembled WGS sequence"/>
</dbReference>
<protein>
    <submittedName>
        <fullName evidence="5">L-threonine dehydratase catabolic TdcB</fullName>
        <ecNumber evidence="5">4.3.1.19</ecNumber>
    </submittedName>
</protein>
<proteinExistence type="predicted"/>
<evidence type="ECO:0000259" key="4">
    <source>
        <dbReference type="Pfam" id="PF00291"/>
    </source>
</evidence>
<dbReference type="EC" id="4.3.1.19" evidence="5"/>
<reference evidence="5 6" key="1">
    <citation type="submission" date="2019-02" db="EMBL/GenBank/DDBJ databases">
        <title>Deep-cultivation of Planctomycetes and their phenomic and genomic characterization uncovers novel biology.</title>
        <authorList>
            <person name="Wiegand S."/>
            <person name="Jogler M."/>
            <person name="Boedeker C."/>
            <person name="Pinto D."/>
            <person name="Vollmers J."/>
            <person name="Rivas-Marin E."/>
            <person name="Kohn T."/>
            <person name="Peeters S.H."/>
            <person name="Heuer A."/>
            <person name="Rast P."/>
            <person name="Oberbeckmann S."/>
            <person name="Bunk B."/>
            <person name="Jeske O."/>
            <person name="Meyerdierks A."/>
            <person name="Storesund J.E."/>
            <person name="Kallscheuer N."/>
            <person name="Luecker S."/>
            <person name="Lage O.M."/>
            <person name="Pohl T."/>
            <person name="Merkel B.J."/>
            <person name="Hornburger P."/>
            <person name="Mueller R.-W."/>
            <person name="Bruemmer F."/>
            <person name="Labrenz M."/>
            <person name="Spormann A.M."/>
            <person name="Op Den Camp H."/>
            <person name="Overmann J."/>
            <person name="Amann R."/>
            <person name="Jetten M.S.M."/>
            <person name="Mascher T."/>
            <person name="Medema M.H."/>
            <person name="Devos D.P."/>
            <person name="Kaster A.-K."/>
            <person name="Ovreas L."/>
            <person name="Rohde M."/>
            <person name="Galperin M.Y."/>
            <person name="Jogler C."/>
        </authorList>
    </citation>
    <scope>NUCLEOTIDE SEQUENCE [LARGE SCALE GENOMIC DNA]</scope>
    <source>
        <strain evidence="5 6">Pla52o</strain>
    </source>
</reference>
<comment type="caution">
    <text evidence="5">The sequence shown here is derived from an EMBL/GenBank/DDBJ whole genome shotgun (WGS) entry which is preliminary data.</text>
</comment>
<evidence type="ECO:0000313" key="5">
    <source>
        <dbReference type="EMBL" id="TWU22041.1"/>
    </source>
</evidence>
<keyword evidence="3 5" id="KW-0456">Lyase</keyword>
<dbReference type="InterPro" id="IPR001926">
    <property type="entry name" value="TrpB-like_PALP"/>
</dbReference>